<reference evidence="7 8" key="1">
    <citation type="submission" date="2016-10" db="EMBL/GenBank/DDBJ databases">
        <authorList>
            <person name="de Groot N.N."/>
        </authorList>
    </citation>
    <scope>NUCLEOTIDE SEQUENCE [LARGE SCALE GENOMIC DNA]</scope>
    <source>
        <strain evidence="7 8">DSM 28286</strain>
    </source>
</reference>
<evidence type="ECO:0000256" key="6">
    <source>
        <dbReference type="SAM" id="Phobius"/>
    </source>
</evidence>
<dbReference type="InterPro" id="IPR050833">
    <property type="entry name" value="Poly_Biosynth_Transport"/>
</dbReference>
<dbReference type="GO" id="GO:0005886">
    <property type="term" value="C:plasma membrane"/>
    <property type="evidence" value="ECO:0007669"/>
    <property type="project" value="UniProtKB-SubCell"/>
</dbReference>
<sequence>MSSIKQLAGQTFWYGISGIAARFINYLLTPYLTYSALISTANYGQMTAMYAAIPLFNAIFTYGMETTYFRFMRKDVDHESVNNTSTISLLITSVVLTILLWLNQSWLAKTTSLAEFPMLVQLSIIIIGLDALSTIPFARLRYEGRPRLFALIKIANILINIGFTVFFLSYCPAKAKADPNSWAIIIYRPDVNPITYVLLANALASLCTLFLLGKWVLPKRWSFNTALWLGMMAYSLPMLVANLGGTINETFDRLMLGWWLPNANGYADEQRGIYGACYKLSILITLFIQAFRMGAEPFFFKQAESSSNPQKTYARVTKFFVITVAVMFLVVTLFLPVWRYFIDEKYWGGLKVVPILLLANMSLGIYYNLSIWYKLTNKTMAGAAITLIGAAITIVINYFFIPRYSYVASAWATFLCYASMMVISFVWGQKEYYVPYAWKKLLAYIIIAVLVFFLHSVITGFYDNIIFSLAMAVLFILAFMVFIVKVEKKEFEQFPYIGRLIKKYF</sequence>
<dbReference type="RefSeq" id="WP_090659816.1">
    <property type="nucleotide sequence ID" value="NZ_FOXQ01000009.1"/>
</dbReference>
<dbReference type="InterPro" id="IPR002797">
    <property type="entry name" value="Polysacc_synth"/>
</dbReference>
<feature type="transmembrane region" description="Helical" evidence="6">
    <location>
        <begin position="465"/>
        <end position="484"/>
    </location>
</feature>
<feature type="transmembrane region" description="Helical" evidence="6">
    <location>
        <begin position="272"/>
        <end position="291"/>
    </location>
</feature>
<feature type="transmembrane region" description="Helical" evidence="6">
    <location>
        <begin position="12"/>
        <end position="28"/>
    </location>
</feature>
<feature type="transmembrane region" description="Helical" evidence="6">
    <location>
        <begin position="194"/>
        <end position="213"/>
    </location>
</feature>
<accession>A0A1I5XKL8</accession>
<dbReference type="Pfam" id="PF01943">
    <property type="entry name" value="Polysacc_synt"/>
    <property type="match status" value="1"/>
</dbReference>
<evidence type="ECO:0000313" key="7">
    <source>
        <dbReference type="EMBL" id="SFQ32488.1"/>
    </source>
</evidence>
<organism evidence="7 8">
    <name type="scientific">Parafilimonas terrae</name>
    <dbReference type="NCBI Taxonomy" id="1465490"/>
    <lineage>
        <taxon>Bacteria</taxon>
        <taxon>Pseudomonadati</taxon>
        <taxon>Bacteroidota</taxon>
        <taxon>Chitinophagia</taxon>
        <taxon>Chitinophagales</taxon>
        <taxon>Chitinophagaceae</taxon>
        <taxon>Parafilimonas</taxon>
    </lineage>
</organism>
<proteinExistence type="predicted"/>
<evidence type="ECO:0000256" key="2">
    <source>
        <dbReference type="ARBA" id="ARBA00022475"/>
    </source>
</evidence>
<evidence type="ECO:0000256" key="4">
    <source>
        <dbReference type="ARBA" id="ARBA00022989"/>
    </source>
</evidence>
<dbReference type="PANTHER" id="PTHR30250:SF11">
    <property type="entry name" value="O-ANTIGEN TRANSPORTER-RELATED"/>
    <property type="match status" value="1"/>
</dbReference>
<dbReference type="STRING" id="1465490.SAMN05444277_10911"/>
<dbReference type="AlphaFoldDB" id="A0A1I5XKL8"/>
<feature type="transmembrane region" description="Helical" evidence="6">
    <location>
        <begin position="118"/>
        <end position="138"/>
    </location>
</feature>
<keyword evidence="2" id="KW-1003">Cell membrane</keyword>
<feature type="transmembrane region" description="Helical" evidence="6">
    <location>
        <begin position="150"/>
        <end position="170"/>
    </location>
</feature>
<keyword evidence="5 6" id="KW-0472">Membrane</keyword>
<comment type="subcellular location">
    <subcellularLocation>
        <location evidence="1">Cell membrane</location>
        <topology evidence="1">Multi-pass membrane protein</topology>
    </subcellularLocation>
</comment>
<keyword evidence="3 6" id="KW-0812">Transmembrane</keyword>
<feature type="transmembrane region" description="Helical" evidence="6">
    <location>
        <begin position="48"/>
        <end position="69"/>
    </location>
</feature>
<feature type="transmembrane region" description="Helical" evidence="6">
    <location>
        <begin position="406"/>
        <end position="429"/>
    </location>
</feature>
<evidence type="ECO:0000256" key="3">
    <source>
        <dbReference type="ARBA" id="ARBA00022692"/>
    </source>
</evidence>
<keyword evidence="4 6" id="KW-1133">Transmembrane helix</keyword>
<dbReference type="EMBL" id="FOXQ01000009">
    <property type="protein sequence ID" value="SFQ32488.1"/>
    <property type="molecule type" value="Genomic_DNA"/>
</dbReference>
<dbReference type="PANTHER" id="PTHR30250">
    <property type="entry name" value="PST FAMILY PREDICTED COLANIC ACID TRANSPORTER"/>
    <property type="match status" value="1"/>
</dbReference>
<gene>
    <name evidence="7" type="ORF">SAMN05444277_10911</name>
</gene>
<feature type="transmembrane region" description="Helical" evidence="6">
    <location>
        <begin position="81"/>
        <end position="102"/>
    </location>
</feature>
<feature type="transmembrane region" description="Helical" evidence="6">
    <location>
        <begin position="441"/>
        <end position="459"/>
    </location>
</feature>
<evidence type="ECO:0000256" key="5">
    <source>
        <dbReference type="ARBA" id="ARBA00023136"/>
    </source>
</evidence>
<dbReference type="Proteomes" id="UP000199031">
    <property type="component" value="Unassembled WGS sequence"/>
</dbReference>
<feature type="transmembrane region" description="Helical" evidence="6">
    <location>
        <begin position="319"/>
        <end position="341"/>
    </location>
</feature>
<feature type="transmembrane region" description="Helical" evidence="6">
    <location>
        <begin position="225"/>
        <end position="247"/>
    </location>
</feature>
<evidence type="ECO:0000313" key="8">
    <source>
        <dbReference type="Proteomes" id="UP000199031"/>
    </source>
</evidence>
<protein>
    <submittedName>
        <fullName evidence="7">Membrane protein involved in the export of O-antigen and teichoic acid</fullName>
    </submittedName>
</protein>
<dbReference type="OrthoDB" id="9814608at2"/>
<keyword evidence="8" id="KW-1185">Reference proteome</keyword>
<feature type="transmembrane region" description="Helical" evidence="6">
    <location>
        <begin position="347"/>
        <end position="369"/>
    </location>
</feature>
<feature type="transmembrane region" description="Helical" evidence="6">
    <location>
        <begin position="381"/>
        <end position="400"/>
    </location>
</feature>
<name>A0A1I5XKL8_9BACT</name>
<evidence type="ECO:0000256" key="1">
    <source>
        <dbReference type="ARBA" id="ARBA00004651"/>
    </source>
</evidence>